<protein>
    <submittedName>
        <fullName evidence="1">Class I SAM-dependent methyltransferase</fullName>
        <ecNumber evidence="1">2.1.1.-</ecNumber>
    </submittedName>
</protein>
<evidence type="ECO:0000313" key="2">
    <source>
        <dbReference type="Proteomes" id="UP001549691"/>
    </source>
</evidence>
<dbReference type="Proteomes" id="UP001549691">
    <property type="component" value="Unassembled WGS sequence"/>
</dbReference>
<gene>
    <name evidence="1" type="ORF">ABXR19_07925</name>
</gene>
<dbReference type="PANTHER" id="PTHR43861">
    <property type="entry name" value="TRANS-ACONITATE 2-METHYLTRANSFERASE-RELATED"/>
    <property type="match status" value="1"/>
</dbReference>
<dbReference type="GO" id="GO:0008168">
    <property type="term" value="F:methyltransferase activity"/>
    <property type="evidence" value="ECO:0007669"/>
    <property type="project" value="UniProtKB-KW"/>
</dbReference>
<dbReference type="Gene3D" id="3.40.50.150">
    <property type="entry name" value="Vaccinia Virus protein VP39"/>
    <property type="match status" value="1"/>
</dbReference>
<dbReference type="EMBL" id="JBEWZI010000007">
    <property type="protein sequence ID" value="MET7014116.1"/>
    <property type="molecule type" value="Genomic_DNA"/>
</dbReference>
<keyword evidence="1" id="KW-0489">Methyltransferase</keyword>
<name>A0ABV2TJL4_9RHOO</name>
<comment type="caution">
    <text evidence="1">The sequence shown here is derived from an EMBL/GenBank/DDBJ whole genome shotgun (WGS) entry which is preliminary data.</text>
</comment>
<dbReference type="SUPFAM" id="SSF53335">
    <property type="entry name" value="S-adenosyl-L-methionine-dependent methyltransferases"/>
    <property type="match status" value="1"/>
</dbReference>
<dbReference type="InterPro" id="IPR029063">
    <property type="entry name" value="SAM-dependent_MTases_sf"/>
</dbReference>
<dbReference type="EC" id="2.1.1.-" evidence="1"/>
<keyword evidence="2" id="KW-1185">Reference proteome</keyword>
<keyword evidence="1" id="KW-0808">Transferase</keyword>
<reference evidence="1 2" key="1">
    <citation type="submission" date="2024-07" db="EMBL/GenBank/DDBJ databases">
        <title>Uliginosibacterium flavum JJ3220;KACC:17644.</title>
        <authorList>
            <person name="Kim M.K."/>
        </authorList>
    </citation>
    <scope>NUCLEOTIDE SEQUENCE [LARGE SCALE GENOMIC DNA]</scope>
    <source>
        <strain evidence="1 2">KACC:17644</strain>
    </source>
</reference>
<dbReference type="GO" id="GO:0032259">
    <property type="term" value="P:methylation"/>
    <property type="evidence" value="ECO:0007669"/>
    <property type="project" value="UniProtKB-KW"/>
</dbReference>
<dbReference type="CDD" id="cd02440">
    <property type="entry name" value="AdoMet_MTases"/>
    <property type="match status" value="1"/>
</dbReference>
<accession>A0ABV2TJL4</accession>
<organism evidence="1 2">
    <name type="scientific">Uliginosibacterium flavum</name>
    <dbReference type="NCBI Taxonomy" id="1396831"/>
    <lineage>
        <taxon>Bacteria</taxon>
        <taxon>Pseudomonadati</taxon>
        <taxon>Pseudomonadota</taxon>
        <taxon>Betaproteobacteria</taxon>
        <taxon>Rhodocyclales</taxon>
        <taxon>Zoogloeaceae</taxon>
        <taxon>Uliginosibacterium</taxon>
    </lineage>
</organism>
<sequence>MKIDAGRKNHAVLHAILDAFDEGAIGLPPKPENLNTVNASEVIESLAAELGVVADSVFFKTSSERFAHAVQLAMDLLPRGSRLLDIGNAPGYLAEALHRWGYDVTGLNLNDLYNDQYPDSGCLERFKVIACDIEKQALPYADQSFDGIVFTEVLEHIATKRPEELLPEFRRVLKPGGVVLFSTPNVCNLSNILALATGKNIFWPTKIFYGGTDRHNREWTPVEVRELFESAGFVAEYFYGMNDAANWRLGASEQVVEFLAENKKNHALLRNTIVGAFRLSAKQFE</sequence>
<proteinExistence type="predicted"/>
<dbReference type="Pfam" id="PF13489">
    <property type="entry name" value="Methyltransf_23"/>
    <property type="match status" value="1"/>
</dbReference>
<evidence type="ECO:0000313" key="1">
    <source>
        <dbReference type="EMBL" id="MET7014116.1"/>
    </source>
</evidence>
<dbReference type="RefSeq" id="WP_354600579.1">
    <property type="nucleotide sequence ID" value="NZ_JBEWZI010000007.1"/>
</dbReference>